<evidence type="ECO:0000313" key="4">
    <source>
        <dbReference type="EMBL" id="KAF9469738.1"/>
    </source>
</evidence>
<dbReference type="Proteomes" id="UP000807353">
    <property type="component" value="Unassembled WGS sequence"/>
</dbReference>
<dbReference type="InterPro" id="IPR009071">
    <property type="entry name" value="HMG_box_dom"/>
</dbReference>
<dbReference type="CDD" id="cd00084">
    <property type="entry name" value="HMG-box_SF"/>
    <property type="match status" value="1"/>
</dbReference>
<dbReference type="GO" id="GO:0005634">
    <property type="term" value="C:nucleus"/>
    <property type="evidence" value="ECO:0007669"/>
    <property type="project" value="UniProtKB-UniRule"/>
</dbReference>
<dbReference type="InterPro" id="IPR056775">
    <property type="entry name" value="YABBY_C"/>
</dbReference>
<feature type="region of interest" description="Disordered" evidence="2">
    <location>
        <begin position="1"/>
        <end position="33"/>
    </location>
</feature>
<organism evidence="4 5">
    <name type="scientific">Collybia nuda</name>
    <dbReference type="NCBI Taxonomy" id="64659"/>
    <lineage>
        <taxon>Eukaryota</taxon>
        <taxon>Fungi</taxon>
        <taxon>Dikarya</taxon>
        <taxon>Basidiomycota</taxon>
        <taxon>Agaricomycotina</taxon>
        <taxon>Agaricomycetes</taxon>
        <taxon>Agaricomycetidae</taxon>
        <taxon>Agaricales</taxon>
        <taxon>Tricholomatineae</taxon>
        <taxon>Clitocybaceae</taxon>
        <taxon>Collybia</taxon>
    </lineage>
</organism>
<dbReference type="SUPFAM" id="SSF47095">
    <property type="entry name" value="HMG-box"/>
    <property type="match status" value="1"/>
</dbReference>
<evidence type="ECO:0000256" key="1">
    <source>
        <dbReference type="PROSITE-ProRule" id="PRU00267"/>
    </source>
</evidence>
<evidence type="ECO:0000256" key="2">
    <source>
        <dbReference type="SAM" id="MobiDB-lite"/>
    </source>
</evidence>
<keyword evidence="1" id="KW-0539">Nucleus</keyword>
<protein>
    <recommendedName>
        <fullName evidence="3">HMG box domain-containing protein</fullName>
    </recommendedName>
</protein>
<feature type="domain" description="HMG box" evidence="3">
    <location>
        <begin position="28"/>
        <end position="77"/>
    </location>
</feature>
<keyword evidence="1" id="KW-0238">DNA-binding</keyword>
<keyword evidence="5" id="KW-1185">Reference proteome</keyword>
<accession>A0A9P5YIW0</accession>
<dbReference type="EMBL" id="MU150229">
    <property type="protein sequence ID" value="KAF9469738.1"/>
    <property type="molecule type" value="Genomic_DNA"/>
</dbReference>
<reference evidence="4" key="1">
    <citation type="submission" date="2020-11" db="EMBL/GenBank/DDBJ databases">
        <authorList>
            <consortium name="DOE Joint Genome Institute"/>
            <person name="Ahrendt S."/>
            <person name="Riley R."/>
            <person name="Andreopoulos W."/>
            <person name="Labutti K."/>
            <person name="Pangilinan J."/>
            <person name="Ruiz-Duenas F.J."/>
            <person name="Barrasa J.M."/>
            <person name="Sanchez-Garcia M."/>
            <person name="Camarero S."/>
            <person name="Miyauchi S."/>
            <person name="Serrano A."/>
            <person name="Linde D."/>
            <person name="Babiker R."/>
            <person name="Drula E."/>
            <person name="Ayuso-Fernandez I."/>
            <person name="Pacheco R."/>
            <person name="Padilla G."/>
            <person name="Ferreira P."/>
            <person name="Barriuso J."/>
            <person name="Kellner H."/>
            <person name="Castanera R."/>
            <person name="Alfaro M."/>
            <person name="Ramirez L."/>
            <person name="Pisabarro A.G."/>
            <person name="Kuo A."/>
            <person name="Tritt A."/>
            <person name="Lipzen A."/>
            <person name="He G."/>
            <person name="Yan M."/>
            <person name="Ng V."/>
            <person name="Cullen D."/>
            <person name="Martin F."/>
            <person name="Rosso M.-N."/>
            <person name="Henrissat B."/>
            <person name="Hibbett D."/>
            <person name="Martinez A.T."/>
            <person name="Grigoriev I.V."/>
        </authorList>
    </citation>
    <scope>NUCLEOTIDE SEQUENCE</scope>
    <source>
        <strain evidence="4">CBS 247.69</strain>
    </source>
</reference>
<evidence type="ECO:0000259" key="3">
    <source>
        <dbReference type="PROSITE" id="PS50118"/>
    </source>
</evidence>
<feature type="DNA-binding region" description="HMG box" evidence="1">
    <location>
        <begin position="28"/>
        <end position="77"/>
    </location>
</feature>
<dbReference type="InterPro" id="IPR036910">
    <property type="entry name" value="HMG_box_dom_sf"/>
</dbReference>
<dbReference type="PROSITE" id="PS50118">
    <property type="entry name" value="HMG_BOX_2"/>
    <property type="match status" value="1"/>
</dbReference>
<gene>
    <name evidence="4" type="ORF">BDZ94DRAFT_1243148</name>
</gene>
<evidence type="ECO:0000313" key="5">
    <source>
        <dbReference type="Proteomes" id="UP000807353"/>
    </source>
</evidence>
<dbReference type="Pfam" id="PF04690">
    <property type="entry name" value="YABBY"/>
    <property type="match status" value="1"/>
</dbReference>
<sequence length="77" mass="8586">MPRVATSKTSAEGTEKTARKTKSSGGGSKKKLTAFNKFMQTEMARLKEDQPDITHKERFKLATSNWRTAKENPNKAA</sequence>
<dbReference type="Gene3D" id="1.10.30.10">
    <property type="entry name" value="High mobility group box domain"/>
    <property type="match status" value="1"/>
</dbReference>
<dbReference type="GO" id="GO:0003677">
    <property type="term" value="F:DNA binding"/>
    <property type="evidence" value="ECO:0007669"/>
    <property type="project" value="UniProtKB-UniRule"/>
</dbReference>
<proteinExistence type="predicted"/>
<name>A0A9P5YIW0_9AGAR</name>
<feature type="compositionally biased region" description="Polar residues" evidence="2">
    <location>
        <begin position="1"/>
        <end position="12"/>
    </location>
</feature>
<dbReference type="AlphaFoldDB" id="A0A9P5YIW0"/>
<dbReference type="OrthoDB" id="667577at2759"/>
<comment type="caution">
    <text evidence="4">The sequence shown here is derived from an EMBL/GenBank/DDBJ whole genome shotgun (WGS) entry which is preliminary data.</text>
</comment>